<reference evidence="2" key="1">
    <citation type="journal article" date="2023" name="Hortic. Res.">
        <title>A chromosome-level phased genome enabling allele-level studies in sweet orange: a case study on citrus Huanglongbing tolerance.</title>
        <authorList>
            <person name="Wu B."/>
            <person name="Yu Q."/>
            <person name="Deng Z."/>
            <person name="Duan Y."/>
            <person name="Luo F."/>
            <person name="Gmitter F. Jr."/>
        </authorList>
    </citation>
    <scope>NUCLEOTIDE SEQUENCE [LARGE SCALE GENOMIC DNA]</scope>
    <source>
        <strain evidence="2">cv. Valencia</strain>
    </source>
</reference>
<gene>
    <name evidence="1" type="ORF">KPL71_009293</name>
</gene>
<dbReference type="Proteomes" id="UP000829398">
    <property type="component" value="Chromosome 3"/>
</dbReference>
<accession>A0ACB8MBY0</accession>
<keyword evidence="2" id="KW-1185">Reference proteome</keyword>
<name>A0ACB8MBY0_CITSI</name>
<protein>
    <submittedName>
        <fullName evidence="1">RING-type domain-containing protein</fullName>
    </submittedName>
</protein>
<evidence type="ECO:0000313" key="2">
    <source>
        <dbReference type="Proteomes" id="UP000829398"/>
    </source>
</evidence>
<comment type="caution">
    <text evidence="1">The sequence shown here is derived from an EMBL/GenBank/DDBJ whole genome shotgun (WGS) entry which is preliminary data.</text>
</comment>
<dbReference type="EMBL" id="CM039172">
    <property type="protein sequence ID" value="KAH9783393.1"/>
    <property type="molecule type" value="Genomic_DNA"/>
</dbReference>
<sequence length="199" mass="22827">MGNTLQKPNESLEKKEGEEEEEGNGSSFTCEIFIEPVAANKKFKNKNLCTHPFCQECIAKYIQVKVQDDNTAKIECPGLYWFERCYCPNSNCKALVVNECETNGTLTKAQCPSCKQWFCFQCKLKWHAGYRCEESRNSRDRSDIMFCQLVERMNWARCPGCGHCVERVNGYVRLDFAIDVGESFRLDVLAKEDLHMTAG</sequence>
<evidence type="ECO:0000313" key="1">
    <source>
        <dbReference type="EMBL" id="KAH9783393.1"/>
    </source>
</evidence>
<proteinExistence type="predicted"/>
<organism evidence="1 2">
    <name type="scientific">Citrus sinensis</name>
    <name type="common">Sweet orange</name>
    <name type="synonym">Citrus aurantium var. sinensis</name>
    <dbReference type="NCBI Taxonomy" id="2711"/>
    <lineage>
        <taxon>Eukaryota</taxon>
        <taxon>Viridiplantae</taxon>
        <taxon>Streptophyta</taxon>
        <taxon>Embryophyta</taxon>
        <taxon>Tracheophyta</taxon>
        <taxon>Spermatophyta</taxon>
        <taxon>Magnoliopsida</taxon>
        <taxon>eudicotyledons</taxon>
        <taxon>Gunneridae</taxon>
        <taxon>Pentapetalae</taxon>
        <taxon>rosids</taxon>
        <taxon>malvids</taxon>
        <taxon>Sapindales</taxon>
        <taxon>Rutaceae</taxon>
        <taxon>Aurantioideae</taxon>
        <taxon>Citrus</taxon>
    </lineage>
</organism>